<dbReference type="AlphaFoldDB" id="A0A8K0CSU5"/>
<comment type="caution">
    <text evidence="2">The sequence shown here is derived from an EMBL/GenBank/DDBJ whole genome shotgun (WGS) entry which is preliminary data.</text>
</comment>
<dbReference type="Pfam" id="PF13843">
    <property type="entry name" value="DDE_Tnp_1_7"/>
    <property type="match status" value="1"/>
</dbReference>
<feature type="domain" description="PiggyBac transposable element-derived protein" evidence="1">
    <location>
        <begin position="2"/>
        <end position="108"/>
    </location>
</feature>
<dbReference type="PANTHER" id="PTHR46599:SF3">
    <property type="entry name" value="PIGGYBAC TRANSPOSABLE ELEMENT-DERIVED PROTEIN 4"/>
    <property type="match status" value="1"/>
</dbReference>
<evidence type="ECO:0000259" key="1">
    <source>
        <dbReference type="Pfam" id="PF13843"/>
    </source>
</evidence>
<evidence type="ECO:0000313" key="3">
    <source>
        <dbReference type="Proteomes" id="UP000801492"/>
    </source>
</evidence>
<accession>A0A8K0CSU5</accession>
<dbReference type="OrthoDB" id="6609151at2759"/>
<name>A0A8K0CSU5_IGNLU</name>
<evidence type="ECO:0000313" key="2">
    <source>
        <dbReference type="EMBL" id="KAF2892974.1"/>
    </source>
</evidence>
<proteinExistence type="predicted"/>
<gene>
    <name evidence="2" type="ORF">ILUMI_13200</name>
</gene>
<reference evidence="2" key="1">
    <citation type="submission" date="2019-08" db="EMBL/GenBank/DDBJ databases">
        <title>The genome of the North American firefly Photinus pyralis.</title>
        <authorList>
            <consortium name="Photinus pyralis genome working group"/>
            <person name="Fallon T.R."/>
            <person name="Sander Lower S.E."/>
            <person name="Weng J.-K."/>
        </authorList>
    </citation>
    <scope>NUCLEOTIDE SEQUENCE</scope>
    <source>
        <strain evidence="2">TRF0915ILg1</strain>
        <tissue evidence="2">Whole body</tissue>
    </source>
</reference>
<dbReference type="Proteomes" id="UP000801492">
    <property type="component" value="Unassembled WGS sequence"/>
</dbReference>
<feature type="non-terminal residue" evidence="2">
    <location>
        <position position="273"/>
    </location>
</feature>
<dbReference type="PANTHER" id="PTHR46599">
    <property type="entry name" value="PIGGYBAC TRANSPOSABLE ELEMENT-DERIVED PROTEIN 4"/>
    <property type="match status" value="1"/>
</dbReference>
<dbReference type="InterPro" id="IPR029526">
    <property type="entry name" value="PGBD"/>
</dbReference>
<keyword evidence="3" id="KW-1185">Reference proteome</keyword>
<dbReference type="EMBL" id="VTPC01008318">
    <property type="protein sequence ID" value="KAF2892974.1"/>
    <property type="molecule type" value="Genomic_DNA"/>
</dbReference>
<sequence length="273" mass="30980">ERLLRKQFSCCAAIKQTRKYFRKSELNYNRDMKKGEFARVIAKTIPVSKWKDRGKKSVCAISTMHNPQETTKVLRRHKDGCRASVTCPVAIRDYNMYIGNVDHFDQLHLTKNVAYLGLETLATTPQTSYNEVDVVGFSPEADDQSIESDESKIDDEILNQGITIREPPMAKHISPDKLQRKVELHCELSPSSAPAPTSTVNFISVPLVTSYRSYQLQACDRIGVSDRNTAVLVNAILKDIGILTKEESSKVKNQNKIRRARVKSRDNIIRKEI</sequence>
<protein>
    <recommendedName>
        <fullName evidence="1">PiggyBac transposable element-derived protein domain-containing protein</fullName>
    </recommendedName>
</protein>
<organism evidence="2 3">
    <name type="scientific">Ignelater luminosus</name>
    <name type="common">Cucubano</name>
    <name type="synonym">Pyrophorus luminosus</name>
    <dbReference type="NCBI Taxonomy" id="2038154"/>
    <lineage>
        <taxon>Eukaryota</taxon>
        <taxon>Metazoa</taxon>
        <taxon>Ecdysozoa</taxon>
        <taxon>Arthropoda</taxon>
        <taxon>Hexapoda</taxon>
        <taxon>Insecta</taxon>
        <taxon>Pterygota</taxon>
        <taxon>Neoptera</taxon>
        <taxon>Endopterygota</taxon>
        <taxon>Coleoptera</taxon>
        <taxon>Polyphaga</taxon>
        <taxon>Elateriformia</taxon>
        <taxon>Elateroidea</taxon>
        <taxon>Elateridae</taxon>
        <taxon>Agrypninae</taxon>
        <taxon>Pyrophorini</taxon>
        <taxon>Ignelater</taxon>
    </lineage>
</organism>